<dbReference type="PROSITE" id="PS00284">
    <property type="entry name" value="SERPIN"/>
    <property type="match status" value="1"/>
</dbReference>
<keyword evidence="2" id="KW-0732">Signal</keyword>
<reference evidence="4" key="2">
    <citation type="submission" date="2025-09" db="UniProtKB">
        <authorList>
            <consortium name="Ensembl"/>
        </authorList>
    </citation>
    <scope>IDENTIFICATION</scope>
</reference>
<dbReference type="PANTHER" id="PTHR11461">
    <property type="entry name" value="SERINE PROTEASE INHIBITOR, SERPIN"/>
    <property type="match status" value="1"/>
</dbReference>
<evidence type="ECO:0000256" key="1">
    <source>
        <dbReference type="RuleBase" id="RU000411"/>
    </source>
</evidence>
<accession>A0A673NB08</accession>
<dbReference type="GO" id="GO:0005615">
    <property type="term" value="C:extracellular space"/>
    <property type="evidence" value="ECO:0007669"/>
    <property type="project" value="InterPro"/>
</dbReference>
<evidence type="ECO:0000313" key="4">
    <source>
        <dbReference type="Ensembl" id="ENSSRHP00000100672.1"/>
    </source>
</evidence>
<dbReference type="RefSeq" id="XP_016384768.1">
    <property type="nucleotide sequence ID" value="XM_016529282.1"/>
</dbReference>
<feature type="signal peptide" evidence="2">
    <location>
        <begin position="1"/>
        <end position="21"/>
    </location>
</feature>
<evidence type="ECO:0000256" key="2">
    <source>
        <dbReference type="SAM" id="SignalP"/>
    </source>
</evidence>
<name>A0A673NB08_9TELE</name>
<dbReference type="InterPro" id="IPR000215">
    <property type="entry name" value="Serpin_fam"/>
</dbReference>
<dbReference type="Pfam" id="PF00079">
    <property type="entry name" value="Serpin"/>
    <property type="match status" value="1"/>
</dbReference>
<dbReference type="GO" id="GO:0004867">
    <property type="term" value="F:serine-type endopeptidase inhibitor activity"/>
    <property type="evidence" value="ECO:0007669"/>
    <property type="project" value="InterPro"/>
</dbReference>
<organism evidence="4 5">
    <name type="scientific">Sinocyclocheilus rhinocerous</name>
    <dbReference type="NCBI Taxonomy" id="307959"/>
    <lineage>
        <taxon>Eukaryota</taxon>
        <taxon>Metazoa</taxon>
        <taxon>Chordata</taxon>
        <taxon>Craniata</taxon>
        <taxon>Vertebrata</taxon>
        <taxon>Euteleostomi</taxon>
        <taxon>Actinopterygii</taxon>
        <taxon>Neopterygii</taxon>
        <taxon>Teleostei</taxon>
        <taxon>Ostariophysi</taxon>
        <taxon>Cypriniformes</taxon>
        <taxon>Cyprinidae</taxon>
        <taxon>Cyprininae</taxon>
        <taxon>Sinocyclocheilus</taxon>
    </lineage>
</organism>
<dbReference type="InterPro" id="IPR033835">
    <property type="entry name" value="PZI_serpin_dom"/>
</dbReference>
<evidence type="ECO:0000259" key="3">
    <source>
        <dbReference type="SMART" id="SM00093"/>
    </source>
</evidence>
<proteinExistence type="inferred from homology"/>
<feature type="domain" description="Serpin" evidence="3">
    <location>
        <begin position="38"/>
        <end position="385"/>
    </location>
</feature>
<dbReference type="InterPro" id="IPR023795">
    <property type="entry name" value="Serpin_CS"/>
</dbReference>
<dbReference type="InterPro" id="IPR042185">
    <property type="entry name" value="Serpin_sf_2"/>
</dbReference>
<gene>
    <name evidence="4" type="primary">LOC107721331</name>
</gene>
<dbReference type="InterPro" id="IPR042178">
    <property type="entry name" value="Serpin_sf_1"/>
</dbReference>
<protein>
    <submittedName>
        <fullName evidence="4">Protein Z-dependent protease inhibitor-like</fullName>
    </submittedName>
</protein>
<sequence length="388" mass="42952">MKIDIFSLLVRASFLAVSVLGQTTDVDEFAKKNADFATRLYSKIASSNDDNVAVSTLGTTLALATLAAGAGGATRTELLQGIGVEKDGEPERIQTLLKQLRETTAQIQATGLFMKQDVKADDGFSNQVKQFYNADVQNVNFANGQQAKGSIDDYVRGRTGDKVKDVVENVDPQSMAMFISADFFTGQWLQPFNVTFTQEERFYVNKYKIVQVPMMLHSGKYYLAYDPTLKVGILKLPCEEGIAILVLLPDEDVDYTYVDESMTGQVFRGWVEKLKKTKLEIQFPRFSLKQSNSLSMSLPSLGIKEIFESTADLSGISSNEGLKLSEVVQKVTVEVDETGGSVADASSNLFMTPLPPRLTFNRPFIFVIYHEATQCILYIGRVVDPTKN</sequence>
<dbReference type="OrthoDB" id="10063692at2759"/>
<dbReference type="Gene3D" id="3.30.497.10">
    <property type="entry name" value="Antithrombin, subunit I, domain 2"/>
    <property type="match status" value="1"/>
</dbReference>
<feature type="chain" id="PRO_5025635843" evidence="2">
    <location>
        <begin position="22"/>
        <end position="388"/>
    </location>
</feature>
<evidence type="ECO:0000313" key="5">
    <source>
        <dbReference type="Proteomes" id="UP000472270"/>
    </source>
</evidence>
<dbReference type="Gene3D" id="2.30.39.10">
    <property type="entry name" value="Alpha-1-antitrypsin, domain 1"/>
    <property type="match status" value="1"/>
</dbReference>
<dbReference type="Ensembl" id="ENSSRHT00000103392.1">
    <property type="protein sequence ID" value="ENSSRHP00000100672.1"/>
    <property type="gene ID" value="ENSSRHG00000049362.1"/>
</dbReference>
<dbReference type="InterPro" id="IPR036186">
    <property type="entry name" value="Serpin_sf"/>
</dbReference>
<dbReference type="CDD" id="cd02055">
    <property type="entry name" value="serpinA10_PZI"/>
    <property type="match status" value="1"/>
</dbReference>
<dbReference type="PANTHER" id="PTHR11461:SF191">
    <property type="entry name" value="PROTEIN Z-DEPENDENT PROTEASE INHIBITOR"/>
    <property type="match status" value="1"/>
</dbReference>
<comment type="similarity">
    <text evidence="1">Belongs to the serpin family.</text>
</comment>
<dbReference type="KEGG" id="srx:107721331"/>
<dbReference type="SUPFAM" id="SSF56574">
    <property type="entry name" value="Serpins"/>
    <property type="match status" value="1"/>
</dbReference>
<dbReference type="GeneID" id="107721331"/>
<dbReference type="SMART" id="SM00093">
    <property type="entry name" value="SERPIN"/>
    <property type="match status" value="1"/>
</dbReference>
<dbReference type="Proteomes" id="UP000472270">
    <property type="component" value="Unassembled WGS sequence"/>
</dbReference>
<dbReference type="AlphaFoldDB" id="A0A673NB08"/>
<dbReference type="GO" id="GO:0007596">
    <property type="term" value="P:blood coagulation"/>
    <property type="evidence" value="ECO:0007669"/>
    <property type="project" value="InterPro"/>
</dbReference>
<reference evidence="4" key="1">
    <citation type="submission" date="2025-08" db="UniProtKB">
        <authorList>
            <consortium name="Ensembl"/>
        </authorList>
    </citation>
    <scope>IDENTIFICATION</scope>
</reference>
<dbReference type="InterPro" id="IPR023796">
    <property type="entry name" value="Serpin_dom"/>
</dbReference>
<keyword evidence="5" id="KW-1185">Reference proteome</keyword>